<name>A0A7J8DTT6_MOLMO</name>
<dbReference type="EMBL" id="JACASF010000016">
    <property type="protein sequence ID" value="KAF6426445.1"/>
    <property type="molecule type" value="Genomic_DNA"/>
</dbReference>
<proteinExistence type="predicted"/>
<protein>
    <submittedName>
        <fullName evidence="1">Uncharacterized protein</fullName>
    </submittedName>
</protein>
<sequence length="132" mass="14426">MVMDILVHDQNPQCMPSKGLGTVSTHSTELKKQQKPQAASFSAWCPGGNTMATPFKTSLTTKAACPQVKELGQTQMESKLEPYQCNFWVFIFSVVHRPPIAAGEQFIVCSKTFRQHKAAALKGPAPSDLDST</sequence>
<dbReference type="Proteomes" id="UP000550707">
    <property type="component" value="Unassembled WGS sequence"/>
</dbReference>
<dbReference type="InParanoid" id="A0A7J8DTT6"/>
<organism evidence="1 2">
    <name type="scientific">Molossus molossus</name>
    <name type="common">Pallas' mastiff bat</name>
    <name type="synonym">Vespertilio molossus</name>
    <dbReference type="NCBI Taxonomy" id="27622"/>
    <lineage>
        <taxon>Eukaryota</taxon>
        <taxon>Metazoa</taxon>
        <taxon>Chordata</taxon>
        <taxon>Craniata</taxon>
        <taxon>Vertebrata</taxon>
        <taxon>Euteleostomi</taxon>
        <taxon>Mammalia</taxon>
        <taxon>Eutheria</taxon>
        <taxon>Laurasiatheria</taxon>
        <taxon>Chiroptera</taxon>
        <taxon>Yangochiroptera</taxon>
        <taxon>Molossidae</taxon>
        <taxon>Molossus</taxon>
    </lineage>
</organism>
<comment type="caution">
    <text evidence="1">The sequence shown here is derived from an EMBL/GenBank/DDBJ whole genome shotgun (WGS) entry which is preliminary data.</text>
</comment>
<evidence type="ECO:0000313" key="1">
    <source>
        <dbReference type="EMBL" id="KAF6426445.1"/>
    </source>
</evidence>
<evidence type="ECO:0000313" key="2">
    <source>
        <dbReference type="Proteomes" id="UP000550707"/>
    </source>
</evidence>
<reference evidence="1 2" key="1">
    <citation type="journal article" date="2020" name="Nature">
        <title>Six reference-quality genomes reveal evolution of bat adaptations.</title>
        <authorList>
            <person name="Jebb D."/>
            <person name="Huang Z."/>
            <person name="Pippel M."/>
            <person name="Hughes G.M."/>
            <person name="Lavrichenko K."/>
            <person name="Devanna P."/>
            <person name="Winkler S."/>
            <person name="Jermiin L.S."/>
            <person name="Skirmuntt E.C."/>
            <person name="Katzourakis A."/>
            <person name="Burkitt-Gray L."/>
            <person name="Ray D.A."/>
            <person name="Sullivan K.A.M."/>
            <person name="Roscito J.G."/>
            <person name="Kirilenko B.M."/>
            <person name="Davalos L.M."/>
            <person name="Corthals A.P."/>
            <person name="Power M.L."/>
            <person name="Jones G."/>
            <person name="Ransome R.D."/>
            <person name="Dechmann D.K.N."/>
            <person name="Locatelli A.G."/>
            <person name="Puechmaille S.J."/>
            <person name="Fedrigo O."/>
            <person name="Jarvis E.D."/>
            <person name="Hiller M."/>
            <person name="Vernes S.C."/>
            <person name="Myers E.W."/>
            <person name="Teeling E.C."/>
        </authorList>
    </citation>
    <scope>NUCLEOTIDE SEQUENCE [LARGE SCALE GENOMIC DNA]</scope>
    <source>
        <strain evidence="1">MMolMol1</strain>
        <tissue evidence="1">Muscle</tissue>
    </source>
</reference>
<dbReference type="AlphaFoldDB" id="A0A7J8DTT6"/>
<keyword evidence="2" id="KW-1185">Reference proteome</keyword>
<accession>A0A7J8DTT6</accession>
<gene>
    <name evidence="1" type="ORF">HJG59_009149</name>
</gene>